<dbReference type="Pfam" id="PF07883">
    <property type="entry name" value="Cupin_2"/>
    <property type="match status" value="1"/>
</dbReference>
<dbReference type="InterPro" id="IPR014710">
    <property type="entry name" value="RmlC-like_jellyroll"/>
</dbReference>
<gene>
    <name evidence="2" type="ORF">WMO24_06440</name>
</gene>
<reference evidence="2 3" key="1">
    <citation type="submission" date="2024-03" db="EMBL/GenBank/DDBJ databases">
        <title>Human intestinal bacterial collection.</title>
        <authorList>
            <person name="Pauvert C."/>
            <person name="Hitch T.C.A."/>
            <person name="Clavel T."/>
        </authorList>
    </citation>
    <scope>NUCLEOTIDE SEQUENCE [LARGE SCALE GENOMIC DNA]</scope>
    <source>
        <strain evidence="2 3">CLA-JM-H11</strain>
    </source>
</reference>
<organism evidence="2 3">
    <name type="scientific">Ruthenibacterium intestinale</name>
    <dbReference type="NCBI Taxonomy" id="3133163"/>
    <lineage>
        <taxon>Bacteria</taxon>
        <taxon>Bacillati</taxon>
        <taxon>Bacillota</taxon>
        <taxon>Clostridia</taxon>
        <taxon>Eubacteriales</taxon>
        <taxon>Oscillospiraceae</taxon>
        <taxon>Ruthenibacterium</taxon>
    </lineage>
</organism>
<dbReference type="Proteomes" id="UP001477672">
    <property type="component" value="Unassembled WGS sequence"/>
</dbReference>
<accession>A0ABV1GE79</accession>
<proteinExistence type="predicted"/>
<dbReference type="InterPro" id="IPR013096">
    <property type="entry name" value="Cupin_2"/>
</dbReference>
<dbReference type="RefSeq" id="WP_349215508.1">
    <property type="nucleotide sequence ID" value="NZ_JBBMFA010000080.1"/>
</dbReference>
<dbReference type="InterPro" id="IPR011051">
    <property type="entry name" value="RmlC_Cupin_sf"/>
</dbReference>
<evidence type="ECO:0000259" key="1">
    <source>
        <dbReference type="Pfam" id="PF07883"/>
    </source>
</evidence>
<keyword evidence="3" id="KW-1185">Reference proteome</keyword>
<evidence type="ECO:0000313" key="2">
    <source>
        <dbReference type="EMBL" id="MEQ2520064.1"/>
    </source>
</evidence>
<dbReference type="Gene3D" id="2.60.120.10">
    <property type="entry name" value="Jelly Rolls"/>
    <property type="match status" value="1"/>
</dbReference>
<evidence type="ECO:0000313" key="3">
    <source>
        <dbReference type="Proteomes" id="UP001477672"/>
    </source>
</evidence>
<protein>
    <submittedName>
        <fullName evidence="2">Cupin domain-containing protein</fullName>
    </submittedName>
</protein>
<name>A0ABV1GE79_9FIRM</name>
<dbReference type="EMBL" id="JBBMFA010000080">
    <property type="protein sequence ID" value="MEQ2520064.1"/>
    <property type="molecule type" value="Genomic_DNA"/>
</dbReference>
<comment type="caution">
    <text evidence="2">The sequence shown here is derived from an EMBL/GenBank/DDBJ whole genome shotgun (WGS) entry which is preliminary data.</text>
</comment>
<feature type="domain" description="Cupin type-2" evidence="1">
    <location>
        <begin position="51"/>
        <end position="95"/>
    </location>
</feature>
<sequence length="110" mass="12062">MKYFSKADMNAPKPAPGATNYPIFLDGTAPCEGCNASVNFYECEEYPVPGVHEDNEGFYVVKGSGWAKVAQEECPIEAGTFFYAPAGVPHAIRKNPDCPELEVVLFHFPK</sequence>
<dbReference type="SUPFAM" id="SSF51182">
    <property type="entry name" value="RmlC-like cupins"/>
    <property type="match status" value="1"/>
</dbReference>